<dbReference type="Gene3D" id="3.30.565.10">
    <property type="entry name" value="Histidine kinase-like ATPase, C-terminal domain"/>
    <property type="match status" value="1"/>
</dbReference>
<proteinExistence type="predicted"/>
<sequence length="37" mass="4203">MSQEPNNNTFEDYSAEDIRILDGLEAVRLRPGMYIGS</sequence>
<comment type="caution">
    <text evidence="1">The sequence shown here is derived from an EMBL/GenBank/DDBJ whole genome shotgun (WGS) entry which is preliminary data.</text>
</comment>
<accession>X1P2V6</accession>
<name>X1P2V6_9ZZZZ</name>
<dbReference type="InterPro" id="IPR036890">
    <property type="entry name" value="HATPase_C_sf"/>
</dbReference>
<organism evidence="1">
    <name type="scientific">marine sediment metagenome</name>
    <dbReference type="NCBI Taxonomy" id="412755"/>
    <lineage>
        <taxon>unclassified sequences</taxon>
        <taxon>metagenomes</taxon>
        <taxon>ecological metagenomes</taxon>
    </lineage>
</organism>
<dbReference type="AlphaFoldDB" id="X1P2V6"/>
<reference evidence="1" key="1">
    <citation type="journal article" date="2014" name="Front. Microbiol.">
        <title>High frequency of phylogenetically diverse reductive dehalogenase-homologous genes in deep subseafloor sedimentary metagenomes.</title>
        <authorList>
            <person name="Kawai M."/>
            <person name="Futagami T."/>
            <person name="Toyoda A."/>
            <person name="Takaki Y."/>
            <person name="Nishi S."/>
            <person name="Hori S."/>
            <person name="Arai W."/>
            <person name="Tsubouchi T."/>
            <person name="Morono Y."/>
            <person name="Uchiyama I."/>
            <person name="Ito T."/>
            <person name="Fujiyama A."/>
            <person name="Inagaki F."/>
            <person name="Takami H."/>
        </authorList>
    </citation>
    <scope>NUCLEOTIDE SEQUENCE</scope>
    <source>
        <strain evidence="1">Expedition CK06-06</strain>
    </source>
</reference>
<protein>
    <submittedName>
        <fullName evidence="1">Uncharacterized protein</fullName>
    </submittedName>
</protein>
<dbReference type="EMBL" id="BARV01034749">
    <property type="protein sequence ID" value="GAI50193.1"/>
    <property type="molecule type" value="Genomic_DNA"/>
</dbReference>
<gene>
    <name evidence="1" type="ORF">S06H3_54349</name>
</gene>
<evidence type="ECO:0000313" key="1">
    <source>
        <dbReference type="EMBL" id="GAI50193.1"/>
    </source>
</evidence>
<feature type="non-terminal residue" evidence="1">
    <location>
        <position position="37"/>
    </location>
</feature>